<protein>
    <submittedName>
        <fullName evidence="1">Uncharacterized protein</fullName>
    </submittedName>
</protein>
<sequence length="86" mass="9234">MADNRDHERLFLVVSSDSGNALPPPGKILPPLPPLLQKARFSAIARAADTSPTQIGTALAHLRLDHPQETPSGVRTAGDGKYLERI</sequence>
<gene>
    <name evidence="1" type="ORF">EWH12_13200</name>
</gene>
<name>A0A8G1ZEW0_9SPHN</name>
<organism evidence="1 2">
    <name type="scientific">Sphingobium cupriresistens</name>
    <dbReference type="NCBI Taxonomy" id="1132417"/>
    <lineage>
        <taxon>Bacteria</taxon>
        <taxon>Pseudomonadati</taxon>
        <taxon>Pseudomonadota</taxon>
        <taxon>Alphaproteobacteria</taxon>
        <taxon>Sphingomonadales</taxon>
        <taxon>Sphingomonadaceae</taxon>
        <taxon>Sphingobium</taxon>
    </lineage>
</organism>
<accession>A0A8G1ZEW0</accession>
<evidence type="ECO:0000313" key="2">
    <source>
        <dbReference type="Proteomes" id="UP000291572"/>
    </source>
</evidence>
<dbReference type="Proteomes" id="UP000291572">
    <property type="component" value="Unassembled WGS sequence"/>
</dbReference>
<dbReference type="AlphaFoldDB" id="A0A8G1ZEW0"/>
<reference evidence="1 2" key="1">
    <citation type="submission" date="2019-02" db="EMBL/GenBank/DDBJ databases">
        <authorList>
            <person name="Feng G."/>
        </authorList>
    </citation>
    <scope>NUCLEOTIDE SEQUENCE [LARGE SCALE GENOMIC DNA]</scope>
    <source>
        <strain evidence="1 2">CCTCC AB 2011146</strain>
    </source>
</reference>
<dbReference type="EMBL" id="SEOO01000021">
    <property type="protein sequence ID" value="RYM09772.1"/>
    <property type="molecule type" value="Genomic_DNA"/>
</dbReference>
<comment type="caution">
    <text evidence="1">The sequence shown here is derived from an EMBL/GenBank/DDBJ whole genome shotgun (WGS) entry which is preliminary data.</text>
</comment>
<dbReference type="RefSeq" id="WP_129926888.1">
    <property type="nucleotide sequence ID" value="NZ_SEOO01000021.1"/>
</dbReference>
<proteinExistence type="predicted"/>
<evidence type="ECO:0000313" key="1">
    <source>
        <dbReference type="EMBL" id="RYM09772.1"/>
    </source>
</evidence>